<sequence>MDKMQPLLAPYGSLGFVSLATKVGGEGKGPPISDIRFKKDIQLLTTLEDGMKIYSFRYHWSDEVFVGIMAQDCLEHPEWKKAVCIRPDGFYGVDYAKLGLKKTTIEIWNERGLDSIKLVSSPVALEG</sequence>
<feature type="domain" description="Peptidase S74" evidence="1">
    <location>
        <begin position="33"/>
        <end position="72"/>
    </location>
</feature>
<dbReference type="Pfam" id="PF13884">
    <property type="entry name" value="Peptidase_S74"/>
    <property type="match status" value="1"/>
</dbReference>
<protein>
    <recommendedName>
        <fullName evidence="1">Peptidase S74 domain-containing protein</fullName>
    </recommendedName>
</protein>
<dbReference type="EMBL" id="LS423452">
    <property type="protein sequence ID" value="SPS05386.1"/>
    <property type="molecule type" value="Genomic_DNA"/>
</dbReference>
<evidence type="ECO:0000259" key="1">
    <source>
        <dbReference type="Pfam" id="PF13884"/>
    </source>
</evidence>
<name>A0A2X0SHT6_9PROT</name>
<reference evidence="2" key="1">
    <citation type="submission" date="2018-05" db="EMBL/GenBank/DDBJ databases">
        <authorList>
            <person name="Lanie J.A."/>
            <person name="Ng W.-L."/>
            <person name="Kazmierczak K.M."/>
            <person name="Andrzejewski T.M."/>
            <person name="Davidsen T.M."/>
            <person name="Wayne K.J."/>
            <person name="Tettelin H."/>
            <person name="Glass J.I."/>
            <person name="Rusch D."/>
            <person name="Podicherti R."/>
            <person name="Tsui H.-C.T."/>
            <person name="Winkler M.E."/>
        </authorList>
    </citation>
    <scope>NUCLEOTIDE SEQUENCE</scope>
    <source>
        <strain evidence="2">KNB</strain>
    </source>
</reference>
<organism evidence="2">
    <name type="scientific">Candidatus Nitrotoga fabula</name>
    <dbReference type="NCBI Taxonomy" id="2182327"/>
    <lineage>
        <taxon>Bacteria</taxon>
        <taxon>Pseudomonadati</taxon>
        <taxon>Pseudomonadota</taxon>
        <taxon>Betaproteobacteria</taxon>
        <taxon>Nitrosomonadales</taxon>
        <taxon>Gallionellaceae</taxon>
        <taxon>Candidatus Nitrotoga</taxon>
    </lineage>
</organism>
<dbReference type="AlphaFoldDB" id="A0A2X0SHT6"/>
<proteinExistence type="predicted"/>
<dbReference type="InterPro" id="IPR030392">
    <property type="entry name" value="S74_ICA"/>
</dbReference>
<evidence type="ECO:0000313" key="2">
    <source>
        <dbReference type="EMBL" id="SPS05386.1"/>
    </source>
</evidence>
<gene>
    <name evidence="2" type="ORF">NITFAB_0976</name>
</gene>
<accession>A0A2X0SHT6</accession>